<name>A0ABC8KK00_ERUVS</name>
<protein>
    <submittedName>
        <fullName evidence="1">Uncharacterized protein</fullName>
    </submittedName>
</protein>
<evidence type="ECO:0000313" key="2">
    <source>
        <dbReference type="Proteomes" id="UP001642260"/>
    </source>
</evidence>
<sequence length="87" mass="9597">MSAEFDSKALILSLINNISCLISSPSCLKPGLAAASLNAFDFCVKQRLVLESPSLSMRLRPKRTCSGVEVFGGFHIKQQKFSFFIVR</sequence>
<dbReference type="AlphaFoldDB" id="A0ABC8KK00"/>
<dbReference type="Proteomes" id="UP001642260">
    <property type="component" value="Unassembled WGS sequence"/>
</dbReference>
<organism evidence="1 2">
    <name type="scientific">Eruca vesicaria subsp. sativa</name>
    <name type="common">Garden rocket</name>
    <name type="synonym">Eruca sativa</name>
    <dbReference type="NCBI Taxonomy" id="29727"/>
    <lineage>
        <taxon>Eukaryota</taxon>
        <taxon>Viridiplantae</taxon>
        <taxon>Streptophyta</taxon>
        <taxon>Embryophyta</taxon>
        <taxon>Tracheophyta</taxon>
        <taxon>Spermatophyta</taxon>
        <taxon>Magnoliopsida</taxon>
        <taxon>eudicotyledons</taxon>
        <taxon>Gunneridae</taxon>
        <taxon>Pentapetalae</taxon>
        <taxon>rosids</taxon>
        <taxon>malvids</taxon>
        <taxon>Brassicales</taxon>
        <taxon>Brassicaceae</taxon>
        <taxon>Brassiceae</taxon>
        <taxon>Eruca</taxon>
    </lineage>
</organism>
<dbReference type="EMBL" id="CAKOAT010255154">
    <property type="protein sequence ID" value="CAH8358853.1"/>
    <property type="molecule type" value="Genomic_DNA"/>
</dbReference>
<proteinExistence type="predicted"/>
<reference evidence="1 2" key="1">
    <citation type="submission" date="2022-03" db="EMBL/GenBank/DDBJ databases">
        <authorList>
            <person name="Macdonald S."/>
            <person name="Ahmed S."/>
            <person name="Newling K."/>
        </authorList>
    </citation>
    <scope>NUCLEOTIDE SEQUENCE [LARGE SCALE GENOMIC DNA]</scope>
</reference>
<comment type="caution">
    <text evidence="1">The sequence shown here is derived from an EMBL/GenBank/DDBJ whole genome shotgun (WGS) entry which is preliminary data.</text>
</comment>
<evidence type="ECO:0000313" key="1">
    <source>
        <dbReference type="EMBL" id="CAH8358853.1"/>
    </source>
</evidence>
<accession>A0ABC8KK00</accession>
<keyword evidence="2" id="KW-1185">Reference proteome</keyword>
<gene>
    <name evidence="1" type="ORF">ERUC_LOCUS24609</name>
</gene>